<dbReference type="STRING" id="561061.SAMN05660862_3836"/>
<organism evidence="2 3">
    <name type="scientific">Sphingobacterium psychroaquaticum</name>
    <dbReference type="NCBI Taxonomy" id="561061"/>
    <lineage>
        <taxon>Bacteria</taxon>
        <taxon>Pseudomonadati</taxon>
        <taxon>Bacteroidota</taxon>
        <taxon>Sphingobacteriia</taxon>
        <taxon>Sphingobacteriales</taxon>
        <taxon>Sphingobacteriaceae</taxon>
        <taxon>Sphingobacterium</taxon>
    </lineage>
</organism>
<keyword evidence="2" id="KW-0560">Oxidoreductase</keyword>
<dbReference type="GO" id="GO:0051920">
    <property type="term" value="F:peroxiredoxin activity"/>
    <property type="evidence" value="ECO:0007669"/>
    <property type="project" value="InterPro"/>
</dbReference>
<keyword evidence="2" id="KW-0575">Peroxidase</keyword>
<proteinExistence type="predicted"/>
<sequence>MLVLTVVLATTAEAQTEQQKSLDLRQESIIRIAGLTAQGNLTVLTRELEKGLEAGLTVNEIKEVLIHVYAYAGFSRSLRGLQTFITVLDDRKEKGITDVIGAEASEIKDERTKYTRGKAVLETLSGVPEKEPKTGYAAFAPTIEVFLKEHLFADIFERDVLTYQERELVTISILTGIGGVEPMLRSHLNLSLNVGLTPAQLQQFVEVIKTAIGKNEAKIAHVVLEEVLASRNNK</sequence>
<dbReference type="Gene3D" id="1.20.1290.10">
    <property type="entry name" value="AhpD-like"/>
    <property type="match status" value="1"/>
</dbReference>
<dbReference type="InterPro" id="IPR029032">
    <property type="entry name" value="AhpD-like"/>
</dbReference>
<gene>
    <name evidence="2" type="ORF">SAMN05660862_3836</name>
</gene>
<dbReference type="InterPro" id="IPR052512">
    <property type="entry name" value="4CMD/NDH-1_regulator"/>
</dbReference>
<dbReference type="PANTHER" id="PTHR33570:SF2">
    <property type="entry name" value="CARBOXYMUCONOLACTONE DECARBOXYLASE-LIKE DOMAIN-CONTAINING PROTEIN"/>
    <property type="match status" value="1"/>
</dbReference>
<evidence type="ECO:0000259" key="1">
    <source>
        <dbReference type="Pfam" id="PF02627"/>
    </source>
</evidence>
<accession>A0A1X7LBT6</accession>
<keyword evidence="3" id="KW-1185">Reference proteome</keyword>
<protein>
    <submittedName>
        <fullName evidence="2">Uncharacterized conserved protein YurZ, alkylhydroperoxidase/carboxymuconolactone decarboxylase family</fullName>
    </submittedName>
</protein>
<dbReference type="AlphaFoldDB" id="A0A1X7LBT6"/>
<dbReference type="Proteomes" id="UP000192980">
    <property type="component" value="Unassembled WGS sequence"/>
</dbReference>
<evidence type="ECO:0000313" key="3">
    <source>
        <dbReference type="Proteomes" id="UP000192980"/>
    </source>
</evidence>
<dbReference type="SUPFAM" id="SSF69118">
    <property type="entry name" value="AhpD-like"/>
    <property type="match status" value="1"/>
</dbReference>
<feature type="domain" description="Carboxymuconolactone decarboxylase-like" evidence="1">
    <location>
        <begin position="147"/>
        <end position="213"/>
    </location>
</feature>
<dbReference type="Pfam" id="PF02627">
    <property type="entry name" value="CMD"/>
    <property type="match status" value="2"/>
</dbReference>
<feature type="domain" description="Carboxymuconolactone decarboxylase-like" evidence="1">
    <location>
        <begin position="12"/>
        <end position="81"/>
    </location>
</feature>
<dbReference type="PANTHER" id="PTHR33570">
    <property type="entry name" value="4-CARBOXYMUCONOLACTONE DECARBOXYLASE FAMILY PROTEIN"/>
    <property type="match status" value="1"/>
</dbReference>
<name>A0A1X7LBT6_9SPHI</name>
<reference evidence="2 3" key="1">
    <citation type="submission" date="2017-04" db="EMBL/GenBank/DDBJ databases">
        <authorList>
            <person name="Afonso C.L."/>
            <person name="Miller P.J."/>
            <person name="Scott M.A."/>
            <person name="Spackman E."/>
            <person name="Goraichik I."/>
            <person name="Dimitrov K.M."/>
            <person name="Suarez D.L."/>
            <person name="Swayne D.E."/>
        </authorList>
    </citation>
    <scope>NUCLEOTIDE SEQUENCE [LARGE SCALE GENOMIC DNA]</scope>
    <source>
        <strain evidence="2 3">DSM 22418</strain>
    </source>
</reference>
<evidence type="ECO:0000313" key="2">
    <source>
        <dbReference type="EMBL" id="SMG51291.1"/>
    </source>
</evidence>
<dbReference type="InterPro" id="IPR003779">
    <property type="entry name" value="CMD-like"/>
</dbReference>
<dbReference type="EMBL" id="FXAU01000009">
    <property type="protein sequence ID" value="SMG51291.1"/>
    <property type="molecule type" value="Genomic_DNA"/>
</dbReference>